<dbReference type="AlphaFoldDB" id="A0A502GIL5"/>
<keyword evidence="1" id="KW-0472">Membrane</keyword>
<sequence length="62" mass="7402">MMKFLKKFLRWQLKFLFSMYGPGLLTLLFAIGLVHFFPDGPIWPIGVFAILMVVLFSRYMKW</sequence>
<feature type="transmembrane region" description="Helical" evidence="1">
    <location>
        <begin position="42"/>
        <end position="60"/>
    </location>
</feature>
<name>A0A502GIL5_9GAMM</name>
<evidence type="ECO:0000256" key="1">
    <source>
        <dbReference type="SAM" id="Phobius"/>
    </source>
</evidence>
<gene>
    <name evidence="2" type="ORF">EAH77_11920</name>
</gene>
<organism evidence="2 3">
    <name type="scientific">Ewingella americana</name>
    <dbReference type="NCBI Taxonomy" id="41202"/>
    <lineage>
        <taxon>Bacteria</taxon>
        <taxon>Pseudomonadati</taxon>
        <taxon>Pseudomonadota</taxon>
        <taxon>Gammaproteobacteria</taxon>
        <taxon>Enterobacterales</taxon>
        <taxon>Yersiniaceae</taxon>
        <taxon>Ewingella</taxon>
    </lineage>
</organism>
<keyword evidence="1" id="KW-1133">Transmembrane helix</keyword>
<proteinExistence type="predicted"/>
<comment type="caution">
    <text evidence="2">The sequence shown here is derived from an EMBL/GenBank/DDBJ whole genome shotgun (WGS) entry which is preliminary data.</text>
</comment>
<feature type="transmembrane region" description="Helical" evidence="1">
    <location>
        <begin position="12"/>
        <end position="36"/>
    </location>
</feature>
<accession>A0A502GIL5</accession>
<keyword evidence="1" id="KW-0812">Transmembrane</keyword>
<protein>
    <submittedName>
        <fullName evidence="2">Uncharacterized protein</fullName>
    </submittedName>
</protein>
<dbReference type="OrthoDB" id="6614858at2"/>
<dbReference type="Proteomes" id="UP000317663">
    <property type="component" value="Unassembled WGS sequence"/>
</dbReference>
<evidence type="ECO:0000313" key="3">
    <source>
        <dbReference type="Proteomes" id="UP000317663"/>
    </source>
</evidence>
<dbReference type="EMBL" id="RCZD01000005">
    <property type="protein sequence ID" value="TPG62137.1"/>
    <property type="molecule type" value="Genomic_DNA"/>
</dbReference>
<reference evidence="2 3" key="1">
    <citation type="journal article" date="2019" name="Environ. Microbiol.">
        <title>Species interactions and distinct microbial communities in high Arctic permafrost affected cryosols are associated with the CH4 and CO2 gas fluxes.</title>
        <authorList>
            <person name="Altshuler I."/>
            <person name="Hamel J."/>
            <person name="Turney S."/>
            <person name="Magnuson E."/>
            <person name="Levesque R."/>
            <person name="Greer C."/>
            <person name="Whyte L.G."/>
        </authorList>
    </citation>
    <scope>NUCLEOTIDE SEQUENCE [LARGE SCALE GENOMIC DNA]</scope>
    <source>
        <strain evidence="2 3">E4</strain>
    </source>
</reference>
<evidence type="ECO:0000313" key="2">
    <source>
        <dbReference type="EMBL" id="TPG62137.1"/>
    </source>
</evidence>
<keyword evidence="3" id="KW-1185">Reference proteome</keyword>